<protein>
    <submittedName>
        <fullName evidence="1">Uncharacterized protein</fullName>
    </submittedName>
</protein>
<evidence type="ECO:0000313" key="1">
    <source>
        <dbReference type="EMBL" id="CAG6640459.1"/>
    </source>
</evidence>
<sequence length="153" mass="17401">MSQALTVSTSGSPSFSTILLTVTSARSTTCPSSMILRSMLKCWEMKAMLFAALTRVLVRHSLSLKSRRKPRIFIWNTSSICSTGFDSLHKFSQRFFASSEMSYKVIFFWSLQLSLQGQTFHFCFKAPPVSSRFGEGVIFFLFNYFLHACFIPT</sequence>
<dbReference type="EMBL" id="HBUF01112049">
    <property type="protein sequence ID" value="CAG6640459.1"/>
    <property type="molecule type" value="Transcribed_RNA"/>
</dbReference>
<organism evidence="1">
    <name type="scientific">Cacopsylla melanoneura</name>
    <dbReference type="NCBI Taxonomy" id="428564"/>
    <lineage>
        <taxon>Eukaryota</taxon>
        <taxon>Metazoa</taxon>
        <taxon>Ecdysozoa</taxon>
        <taxon>Arthropoda</taxon>
        <taxon>Hexapoda</taxon>
        <taxon>Insecta</taxon>
        <taxon>Pterygota</taxon>
        <taxon>Neoptera</taxon>
        <taxon>Paraneoptera</taxon>
        <taxon>Hemiptera</taxon>
        <taxon>Sternorrhyncha</taxon>
        <taxon>Psylloidea</taxon>
        <taxon>Psyllidae</taxon>
        <taxon>Psyllinae</taxon>
        <taxon>Cacopsylla</taxon>
    </lineage>
</organism>
<proteinExistence type="predicted"/>
<dbReference type="AlphaFoldDB" id="A0A8D8W0J8"/>
<dbReference type="EMBL" id="HBUF01112050">
    <property type="protein sequence ID" value="CAG6640460.1"/>
    <property type="molecule type" value="Transcribed_RNA"/>
</dbReference>
<accession>A0A8D8W0J8</accession>
<reference evidence="1" key="1">
    <citation type="submission" date="2021-05" db="EMBL/GenBank/DDBJ databases">
        <authorList>
            <person name="Alioto T."/>
            <person name="Alioto T."/>
            <person name="Gomez Garrido J."/>
        </authorList>
    </citation>
    <scope>NUCLEOTIDE SEQUENCE</scope>
</reference>
<name>A0A8D8W0J8_9HEMI</name>